<organism evidence="11 12">
    <name type="scientific">Allomeiothermus silvanus (strain ATCC 700542 / DSM 9946 / NBRC 106475 / NCIMB 13440 / VI-R2)</name>
    <name type="common">Thermus silvanus</name>
    <dbReference type="NCBI Taxonomy" id="526227"/>
    <lineage>
        <taxon>Bacteria</taxon>
        <taxon>Thermotogati</taxon>
        <taxon>Deinococcota</taxon>
        <taxon>Deinococci</taxon>
        <taxon>Thermales</taxon>
        <taxon>Thermaceae</taxon>
        <taxon>Allomeiothermus</taxon>
    </lineage>
</organism>
<evidence type="ECO:0000256" key="5">
    <source>
        <dbReference type="ARBA" id="ARBA00023027"/>
    </source>
</evidence>
<dbReference type="eggNOG" id="COG0337">
    <property type="taxonomic scope" value="Bacteria"/>
</dbReference>
<feature type="domain" description="3-dehydroquinate synthase C-terminal" evidence="10">
    <location>
        <begin position="169"/>
        <end position="303"/>
    </location>
</feature>
<evidence type="ECO:0000256" key="6">
    <source>
        <dbReference type="ARBA" id="ARBA00023141"/>
    </source>
</evidence>
<dbReference type="GO" id="GO:0008652">
    <property type="term" value="P:amino acid biosynthetic process"/>
    <property type="evidence" value="ECO:0007669"/>
    <property type="project" value="UniProtKB-KW"/>
</dbReference>
<keyword evidence="6" id="KW-0057">Aromatic amino acid biosynthesis</keyword>
<dbReference type="HOGENOM" id="CLU_001201_0_1_0"/>
<accession>D7BEH9</accession>
<dbReference type="PANTHER" id="PTHR43622:SF7">
    <property type="entry name" value="3-DEHYDROQUINATE SYNTHASE, CHLOROPLASTIC"/>
    <property type="match status" value="1"/>
</dbReference>
<dbReference type="PIRSF" id="PIRSF001455">
    <property type="entry name" value="DHQ_synth"/>
    <property type="match status" value="1"/>
</dbReference>
<evidence type="ECO:0000256" key="1">
    <source>
        <dbReference type="ARBA" id="ARBA00001911"/>
    </source>
</evidence>
<comment type="cofactor">
    <cofactor evidence="2">
        <name>Co(2+)</name>
        <dbReference type="ChEBI" id="CHEBI:48828"/>
    </cofactor>
</comment>
<keyword evidence="3" id="KW-0028">Amino-acid biosynthesis</keyword>
<evidence type="ECO:0000259" key="10">
    <source>
        <dbReference type="Pfam" id="PF24621"/>
    </source>
</evidence>
<name>D7BEH9_ALLS1</name>
<keyword evidence="4" id="KW-0479">Metal-binding</keyword>
<dbReference type="EC" id="4.2.3.4" evidence="11"/>
<dbReference type="GO" id="GO:0046872">
    <property type="term" value="F:metal ion binding"/>
    <property type="evidence" value="ECO:0007669"/>
    <property type="project" value="UniProtKB-KW"/>
</dbReference>
<dbReference type="EMBL" id="CP002042">
    <property type="protein sequence ID" value="ADH63222.1"/>
    <property type="molecule type" value="Genomic_DNA"/>
</dbReference>
<feature type="domain" description="3-dehydroquinate synthase N-terminal" evidence="9">
    <location>
        <begin position="56"/>
        <end position="163"/>
    </location>
</feature>
<dbReference type="KEGG" id="msv:Mesil_1329"/>
<dbReference type="GO" id="GO:0003856">
    <property type="term" value="F:3-dehydroquinate synthase activity"/>
    <property type="evidence" value="ECO:0007669"/>
    <property type="project" value="UniProtKB-EC"/>
</dbReference>
<evidence type="ECO:0000256" key="4">
    <source>
        <dbReference type="ARBA" id="ARBA00022723"/>
    </source>
</evidence>
<dbReference type="Pfam" id="PF24621">
    <property type="entry name" value="DHQS_C"/>
    <property type="match status" value="1"/>
</dbReference>
<dbReference type="CDD" id="cd08195">
    <property type="entry name" value="DHQS"/>
    <property type="match status" value="1"/>
</dbReference>
<sequence>MIRLVVGNPRAYPVVIGQGLNRLVQPNGPRAILYDQAVQGFAEGLADILDISSRLALEGGERAKTLEAYARCLSWLAEEALPRDTTLYVVGGGTLTDLGGFVAASYLRGIEYISFPTTTLAIVDAAVGGKTGLNLPEGKNLVGAFHFPQAVYADLEALHTLPLPLFKEGLVEAFKHGLISGDPTLLSLEPLRPGGAGLEEYLARAVSVKIRVVEADPTEKGERKKLNLGHTLAHALEAATSHQLSHGAAVAYGLLYISLVGRALGGQDLVPIVQRLLAWLEPPPLPELSWERLLPYLARDKKKLGASLSWVVPMSLGDIRIEPVDDKTLKQAYGEFQELINQSGQAAGSRP</sequence>
<dbReference type="InterPro" id="IPR030960">
    <property type="entry name" value="DHQS/DOIS_N"/>
</dbReference>
<dbReference type="STRING" id="526227.Mesil_1329"/>
<protein>
    <submittedName>
        <fullName evidence="11">3-dehydroquinate synthase</fullName>
        <ecNumber evidence="11">4.2.3.4</ecNumber>
    </submittedName>
</protein>
<keyword evidence="8" id="KW-0170">Cobalt</keyword>
<dbReference type="InterPro" id="IPR056179">
    <property type="entry name" value="DHQS_C"/>
</dbReference>
<dbReference type="GO" id="GO:0009073">
    <property type="term" value="P:aromatic amino acid family biosynthetic process"/>
    <property type="evidence" value="ECO:0007669"/>
    <property type="project" value="UniProtKB-KW"/>
</dbReference>
<keyword evidence="12" id="KW-1185">Reference proteome</keyword>
<evidence type="ECO:0000256" key="2">
    <source>
        <dbReference type="ARBA" id="ARBA00001941"/>
    </source>
</evidence>
<evidence type="ECO:0000313" key="11">
    <source>
        <dbReference type="EMBL" id="ADH63222.1"/>
    </source>
</evidence>
<gene>
    <name evidence="11" type="ordered locus">Mesil_1329</name>
</gene>
<dbReference type="PANTHER" id="PTHR43622">
    <property type="entry name" value="3-DEHYDROQUINATE SYNTHASE"/>
    <property type="match status" value="1"/>
</dbReference>
<keyword evidence="5" id="KW-0520">NAD</keyword>
<dbReference type="Pfam" id="PF01761">
    <property type="entry name" value="DHQ_synthase"/>
    <property type="match status" value="1"/>
</dbReference>
<dbReference type="AlphaFoldDB" id="D7BEH9"/>
<proteinExistence type="predicted"/>
<dbReference type="Proteomes" id="UP000001916">
    <property type="component" value="Chromosome"/>
</dbReference>
<dbReference type="Gene3D" id="1.20.1090.10">
    <property type="entry name" value="Dehydroquinate synthase-like - alpha domain"/>
    <property type="match status" value="1"/>
</dbReference>
<dbReference type="RefSeq" id="WP_013157792.1">
    <property type="nucleotide sequence ID" value="NC_014212.1"/>
</dbReference>
<evidence type="ECO:0000256" key="8">
    <source>
        <dbReference type="ARBA" id="ARBA00023285"/>
    </source>
</evidence>
<dbReference type="InterPro" id="IPR050071">
    <property type="entry name" value="Dehydroquinate_synthase"/>
</dbReference>
<evidence type="ECO:0000256" key="7">
    <source>
        <dbReference type="ARBA" id="ARBA00023239"/>
    </source>
</evidence>
<keyword evidence="7 11" id="KW-0456">Lyase</keyword>
<evidence type="ECO:0000256" key="3">
    <source>
        <dbReference type="ARBA" id="ARBA00022605"/>
    </source>
</evidence>
<evidence type="ECO:0000313" key="12">
    <source>
        <dbReference type="Proteomes" id="UP000001916"/>
    </source>
</evidence>
<dbReference type="OrthoDB" id="9806583at2"/>
<evidence type="ECO:0000259" key="9">
    <source>
        <dbReference type="Pfam" id="PF01761"/>
    </source>
</evidence>
<dbReference type="InterPro" id="IPR030963">
    <property type="entry name" value="DHQ_synth_fam"/>
</dbReference>
<comment type="cofactor">
    <cofactor evidence="1">
        <name>NAD(+)</name>
        <dbReference type="ChEBI" id="CHEBI:57540"/>
    </cofactor>
</comment>
<dbReference type="SUPFAM" id="SSF56796">
    <property type="entry name" value="Dehydroquinate synthase-like"/>
    <property type="match status" value="1"/>
</dbReference>
<dbReference type="Gene3D" id="3.40.50.1970">
    <property type="match status" value="1"/>
</dbReference>
<reference evidence="11 12" key="1">
    <citation type="journal article" date="2010" name="Stand. Genomic Sci.">
        <title>Complete genome sequence of Meiothermus silvanus type strain (VI-R2).</title>
        <authorList>
            <person name="Sikorski J."/>
            <person name="Tindall B.J."/>
            <person name="Lowry S."/>
            <person name="Lucas S."/>
            <person name="Nolan M."/>
            <person name="Copeland A."/>
            <person name="Glavina Del Rio T."/>
            <person name="Tice H."/>
            <person name="Cheng J.F."/>
            <person name="Han C."/>
            <person name="Pitluck S."/>
            <person name="Liolios K."/>
            <person name="Ivanova N."/>
            <person name="Mavromatis K."/>
            <person name="Mikhailova N."/>
            <person name="Pati A."/>
            <person name="Goodwin L."/>
            <person name="Chen A."/>
            <person name="Palaniappan K."/>
            <person name="Land M."/>
            <person name="Hauser L."/>
            <person name="Chang Y.J."/>
            <person name="Jeffries C.D."/>
            <person name="Rohde M."/>
            <person name="Goker M."/>
            <person name="Woyke T."/>
            <person name="Bristow J."/>
            <person name="Eisen J.A."/>
            <person name="Markowitz V."/>
            <person name="Hugenholtz P."/>
            <person name="Kyrpides N.C."/>
            <person name="Klenk H.P."/>
            <person name="Lapidus A."/>
        </authorList>
    </citation>
    <scope>NUCLEOTIDE SEQUENCE [LARGE SCALE GENOMIC DNA]</scope>
    <source>
        <strain evidence="12">ATCC 700542 / DSM 9946 / VI-R2</strain>
    </source>
</reference>